<dbReference type="Gene3D" id="2.60.120.620">
    <property type="entry name" value="q2cbj1_9rhob like domain"/>
    <property type="match status" value="1"/>
</dbReference>
<reference evidence="3" key="1">
    <citation type="journal article" date="2007" name="PLoS Genet.">
        <title>Patterns and implications of gene gain and loss in the evolution of Prochlorococcus.</title>
        <authorList>
            <person name="Kettler G.C."/>
            <person name="Martiny A.C."/>
            <person name="Huang K."/>
            <person name="Zucker J."/>
            <person name="Coleman M.L."/>
            <person name="Rodrigue S."/>
            <person name="Chen F."/>
            <person name="Lapidus A."/>
            <person name="Ferriera S."/>
            <person name="Johnson J."/>
            <person name="Steglich C."/>
            <person name="Church G.M."/>
            <person name="Richardson P."/>
            <person name="Chisholm S.W."/>
        </authorList>
    </citation>
    <scope>NUCLEOTIDE SEQUENCE [LARGE SCALE GENOMIC DNA]</scope>
    <source>
        <strain evidence="3">NATL1A</strain>
    </source>
</reference>
<organism evidence="2 3">
    <name type="scientific">Prochlorococcus marinus (strain NATL1A)</name>
    <dbReference type="NCBI Taxonomy" id="167555"/>
    <lineage>
        <taxon>Bacteria</taxon>
        <taxon>Bacillati</taxon>
        <taxon>Cyanobacteriota</taxon>
        <taxon>Cyanophyceae</taxon>
        <taxon>Synechococcales</taxon>
        <taxon>Prochlorococcaceae</taxon>
        <taxon>Prochlorococcus</taxon>
    </lineage>
</organism>
<keyword evidence="1" id="KW-0802">TPR repeat</keyword>
<name>A2C420_PROM1</name>
<evidence type="ECO:0000256" key="1">
    <source>
        <dbReference type="PROSITE-ProRule" id="PRU00339"/>
    </source>
</evidence>
<dbReference type="GO" id="GO:0006493">
    <property type="term" value="P:protein O-linked glycosylation"/>
    <property type="evidence" value="ECO:0007669"/>
    <property type="project" value="InterPro"/>
</dbReference>
<feature type="repeat" description="TPR" evidence="1">
    <location>
        <begin position="83"/>
        <end position="116"/>
    </location>
</feature>
<dbReference type="EMBL" id="CP000553">
    <property type="protein sequence ID" value="ABM76230.1"/>
    <property type="molecule type" value="Genomic_DNA"/>
</dbReference>
<dbReference type="InterPro" id="IPR019734">
    <property type="entry name" value="TPR_rpt"/>
</dbReference>
<feature type="repeat" description="TPR" evidence="1">
    <location>
        <begin position="151"/>
        <end position="184"/>
    </location>
</feature>
<evidence type="ECO:0000313" key="3">
    <source>
        <dbReference type="Proteomes" id="UP000002592"/>
    </source>
</evidence>
<gene>
    <name evidence="2" type="ordered locus">NATL1_16741</name>
</gene>
<dbReference type="AlphaFoldDB" id="A2C420"/>
<dbReference type="PROSITE" id="PS50005">
    <property type="entry name" value="TPR"/>
    <property type="match status" value="3"/>
</dbReference>
<dbReference type="PROSITE" id="PS50293">
    <property type="entry name" value="TPR_REGION"/>
    <property type="match status" value="2"/>
</dbReference>
<dbReference type="KEGG" id="pme:NATL1_16741"/>
<dbReference type="Pfam" id="PF13424">
    <property type="entry name" value="TPR_12"/>
    <property type="match status" value="1"/>
</dbReference>
<dbReference type="PANTHER" id="PTHR44366">
    <property type="entry name" value="UDP-N-ACETYLGLUCOSAMINE--PEPTIDE N-ACETYLGLUCOSAMINYLTRANSFERASE 110 KDA SUBUNIT"/>
    <property type="match status" value="1"/>
</dbReference>
<feature type="repeat" description="TPR" evidence="1">
    <location>
        <begin position="117"/>
        <end position="150"/>
    </location>
</feature>
<evidence type="ECO:0000313" key="2">
    <source>
        <dbReference type="EMBL" id="ABM76230.1"/>
    </source>
</evidence>
<sequence length="467" mass="53654">MLSKEKESVGEQEGKKKVTEVKTFPIPFALEEIKENITLNTKTKSQLPKEQIINQAFKFHSQGNISKATKYYQICIKQGFNNPQVFSNFGILLKEIDQLKEAEKMIKQAIKLKPDYAIAYNNLGNILIDLGRLKEAEIYTKKAIDLKPDYANAYNTLGNILKELDNLKDAEICFSKAISLEPDHESAIINRGQLYFDKGEFKKALKDSDLCNTKQSRAFSLEILYSLGSINEIYNRIEKTYAFDDKNLRLAAFSSFISERENKYTHHNFCPKPLKFLHFNNLKNQLNNYEEFIKGLLKELSEIKTVWEPPKKTTHNGFQTPSYINLFSESSIKISKLKAIICNELDSYYLKFKRESCSYIKKWPSHKKLLGWHVILKKQGYQEAHIHPAGWLSGVIYLKVVPSLGKDEGGIEFSLNGPNYSNINSPQLIHQPEVGDMVFFPSSLHHRTIPFSTDTDRIVVAFDLMPN</sequence>
<dbReference type="PANTHER" id="PTHR44366:SF1">
    <property type="entry name" value="UDP-N-ACETYLGLUCOSAMINE--PEPTIDE N-ACETYLGLUCOSAMINYLTRANSFERASE 110 KDA SUBUNIT"/>
    <property type="match status" value="1"/>
</dbReference>
<dbReference type="InterPro" id="IPR011990">
    <property type="entry name" value="TPR-like_helical_dom_sf"/>
</dbReference>
<dbReference type="SMART" id="SM00028">
    <property type="entry name" value="TPR"/>
    <property type="match status" value="5"/>
</dbReference>
<dbReference type="Pfam" id="PF13759">
    <property type="entry name" value="2OG-FeII_Oxy_5"/>
    <property type="match status" value="1"/>
</dbReference>
<proteinExistence type="predicted"/>
<accession>A2C420</accession>
<dbReference type="Proteomes" id="UP000002592">
    <property type="component" value="Chromosome"/>
</dbReference>
<dbReference type="HOGENOM" id="CLU_029701_0_0_3"/>
<dbReference type="Gene3D" id="1.25.40.10">
    <property type="entry name" value="Tetratricopeptide repeat domain"/>
    <property type="match status" value="2"/>
</dbReference>
<dbReference type="eggNOG" id="COG0457">
    <property type="taxonomic scope" value="Bacteria"/>
</dbReference>
<dbReference type="SUPFAM" id="SSF48452">
    <property type="entry name" value="TPR-like"/>
    <property type="match status" value="1"/>
</dbReference>
<dbReference type="RefSeq" id="WP_011824235.1">
    <property type="nucleotide sequence ID" value="NC_008819.1"/>
</dbReference>
<dbReference type="InterPro" id="IPR012668">
    <property type="entry name" value="CHP02466"/>
</dbReference>
<dbReference type="GO" id="GO:0097363">
    <property type="term" value="F:protein O-acetylglucosaminyltransferase activity"/>
    <property type="evidence" value="ECO:0007669"/>
    <property type="project" value="TreeGrafter"/>
</dbReference>
<dbReference type="InterPro" id="IPR037919">
    <property type="entry name" value="OGT"/>
</dbReference>
<protein>
    <submittedName>
        <fullName evidence="2">Uncharacterized protein</fullName>
    </submittedName>
</protein>